<evidence type="ECO:0000256" key="8">
    <source>
        <dbReference type="ARBA" id="ARBA00047851"/>
    </source>
</evidence>
<dbReference type="InterPro" id="IPR034291">
    <property type="entry name" value="TMP_synthase"/>
</dbReference>
<evidence type="ECO:0000259" key="13">
    <source>
        <dbReference type="Pfam" id="PF02581"/>
    </source>
</evidence>
<comment type="pathway">
    <text evidence="2 10 12">Cofactor biosynthesis; thiamine diphosphate biosynthesis; thiamine phosphate from 4-amino-2-methyl-5-diphosphomethylpyrimidine and 4-methyl-5-(2-phosphoethyl)-thiazole: step 1/1.</text>
</comment>
<dbReference type="HAMAP" id="MF_00097">
    <property type="entry name" value="TMP_synthase"/>
    <property type="match status" value="1"/>
</dbReference>
<feature type="binding site" evidence="10">
    <location>
        <position position="70"/>
    </location>
    <ligand>
        <name>Mg(2+)</name>
        <dbReference type="ChEBI" id="CHEBI:18420"/>
    </ligand>
</feature>
<protein>
    <recommendedName>
        <fullName evidence="10">Thiamine-phosphate synthase</fullName>
        <shortName evidence="10">TP synthase</shortName>
        <shortName evidence="10">TPS</shortName>
        <ecNumber evidence="10">2.5.1.3</ecNumber>
    </recommendedName>
    <alternativeName>
        <fullName evidence="10">Thiamine-phosphate pyrophosphorylase</fullName>
        <shortName evidence="10">TMP pyrophosphorylase</shortName>
        <shortName evidence="10">TMP-PPase</shortName>
    </alternativeName>
</protein>
<feature type="binding site" evidence="10">
    <location>
        <begin position="36"/>
        <end position="40"/>
    </location>
    <ligand>
        <name>4-amino-2-methyl-5-(diphosphooxymethyl)pyrimidine</name>
        <dbReference type="ChEBI" id="CHEBI:57841"/>
    </ligand>
</feature>
<dbReference type="InterPro" id="IPR022998">
    <property type="entry name" value="ThiamineP_synth_TenI"/>
</dbReference>
<evidence type="ECO:0000313" key="14">
    <source>
        <dbReference type="EMBL" id="UTI64785.1"/>
    </source>
</evidence>
<comment type="catalytic activity">
    <reaction evidence="7 10 11">
        <text>4-methyl-5-(2-phosphooxyethyl)-thiazole + 4-amino-2-methyl-5-(diphosphooxymethyl)pyrimidine + H(+) = thiamine phosphate + diphosphate</text>
        <dbReference type="Rhea" id="RHEA:22328"/>
        <dbReference type="ChEBI" id="CHEBI:15378"/>
        <dbReference type="ChEBI" id="CHEBI:33019"/>
        <dbReference type="ChEBI" id="CHEBI:37575"/>
        <dbReference type="ChEBI" id="CHEBI:57841"/>
        <dbReference type="ChEBI" id="CHEBI:58296"/>
        <dbReference type="EC" id="2.5.1.3"/>
    </reaction>
</comment>
<dbReference type="Pfam" id="PF02581">
    <property type="entry name" value="TMP-TENI"/>
    <property type="match status" value="1"/>
</dbReference>
<evidence type="ECO:0000313" key="15">
    <source>
        <dbReference type="Proteomes" id="UP001056035"/>
    </source>
</evidence>
<dbReference type="Proteomes" id="UP001056035">
    <property type="component" value="Chromosome"/>
</dbReference>
<dbReference type="CDD" id="cd00564">
    <property type="entry name" value="TMP_TenI"/>
    <property type="match status" value="1"/>
</dbReference>
<evidence type="ECO:0000256" key="10">
    <source>
        <dbReference type="HAMAP-Rule" id="MF_00097"/>
    </source>
</evidence>
<keyword evidence="4 10" id="KW-0479">Metal-binding</keyword>
<dbReference type="RefSeq" id="WP_254571483.1">
    <property type="nucleotide sequence ID" value="NZ_CP098502.1"/>
</dbReference>
<feature type="binding site" evidence="10">
    <location>
        <position position="166"/>
    </location>
    <ligand>
        <name>2-[(2R,5Z)-2-carboxy-4-methylthiazol-5(2H)-ylidene]ethyl phosphate</name>
        <dbReference type="ChEBI" id="CHEBI:62899"/>
    </ligand>
</feature>
<evidence type="ECO:0000256" key="7">
    <source>
        <dbReference type="ARBA" id="ARBA00047334"/>
    </source>
</evidence>
<comment type="catalytic activity">
    <reaction evidence="8 10 11">
        <text>2-(2-carboxy-4-methylthiazol-5-yl)ethyl phosphate + 4-amino-2-methyl-5-(diphosphooxymethyl)pyrimidine + 2 H(+) = thiamine phosphate + CO2 + diphosphate</text>
        <dbReference type="Rhea" id="RHEA:47848"/>
        <dbReference type="ChEBI" id="CHEBI:15378"/>
        <dbReference type="ChEBI" id="CHEBI:16526"/>
        <dbReference type="ChEBI" id="CHEBI:33019"/>
        <dbReference type="ChEBI" id="CHEBI:37575"/>
        <dbReference type="ChEBI" id="CHEBI:57841"/>
        <dbReference type="ChEBI" id="CHEBI:62890"/>
        <dbReference type="EC" id="2.5.1.3"/>
    </reaction>
</comment>
<feature type="binding site" evidence="10">
    <location>
        <begin position="136"/>
        <end position="138"/>
    </location>
    <ligand>
        <name>2-[(2R,5Z)-2-carboxy-4-methylthiazol-5(2H)-ylidene]ethyl phosphate</name>
        <dbReference type="ChEBI" id="CHEBI:62899"/>
    </ligand>
</feature>
<dbReference type="EMBL" id="CP098502">
    <property type="protein sequence ID" value="UTI64785.1"/>
    <property type="molecule type" value="Genomic_DNA"/>
</dbReference>
<evidence type="ECO:0000256" key="9">
    <source>
        <dbReference type="ARBA" id="ARBA00047883"/>
    </source>
</evidence>
<feature type="binding site" evidence="10">
    <location>
        <position position="89"/>
    </location>
    <ligand>
        <name>Mg(2+)</name>
        <dbReference type="ChEBI" id="CHEBI:18420"/>
    </ligand>
</feature>
<evidence type="ECO:0000256" key="3">
    <source>
        <dbReference type="ARBA" id="ARBA00022679"/>
    </source>
</evidence>
<dbReference type="InterPro" id="IPR036206">
    <property type="entry name" value="ThiamineP_synth_sf"/>
</dbReference>
<keyword evidence="6 10" id="KW-0784">Thiamine biosynthesis</keyword>
<dbReference type="PANTHER" id="PTHR20857">
    <property type="entry name" value="THIAMINE-PHOSPHATE PYROPHOSPHORYLASE"/>
    <property type="match status" value="1"/>
</dbReference>
<feature type="domain" description="Thiamine phosphate synthase/TenI" evidence="13">
    <location>
        <begin position="12"/>
        <end position="189"/>
    </location>
</feature>
<comment type="cofactor">
    <cofactor evidence="10">
        <name>Mg(2+)</name>
        <dbReference type="ChEBI" id="CHEBI:18420"/>
    </cofactor>
    <text evidence="10">Binds 1 Mg(2+) ion per subunit.</text>
</comment>
<comment type="function">
    <text evidence="1 10">Condenses 4-methyl-5-(beta-hydroxyethyl)thiazole monophosphate (THZ-P) and 2-methyl-4-amino-5-hydroxymethyl pyrimidine pyrophosphate (HMP-PP) to form thiamine monophosphate (TMP).</text>
</comment>
<evidence type="ECO:0000256" key="5">
    <source>
        <dbReference type="ARBA" id="ARBA00022842"/>
    </source>
</evidence>
<dbReference type="NCBIfam" id="TIGR00693">
    <property type="entry name" value="thiE"/>
    <property type="match status" value="1"/>
</dbReference>
<dbReference type="InterPro" id="IPR013785">
    <property type="entry name" value="Aldolase_TIM"/>
</dbReference>
<feature type="binding site" evidence="10">
    <location>
        <position position="139"/>
    </location>
    <ligand>
        <name>4-amino-2-methyl-5-(diphosphooxymethyl)pyrimidine</name>
        <dbReference type="ChEBI" id="CHEBI:57841"/>
    </ligand>
</feature>
<dbReference type="GO" id="GO:0004789">
    <property type="term" value="F:thiamine-phosphate diphosphorylase activity"/>
    <property type="evidence" value="ECO:0007669"/>
    <property type="project" value="UniProtKB-EC"/>
</dbReference>
<evidence type="ECO:0000256" key="2">
    <source>
        <dbReference type="ARBA" id="ARBA00005165"/>
    </source>
</evidence>
<evidence type="ECO:0000256" key="6">
    <source>
        <dbReference type="ARBA" id="ARBA00022977"/>
    </source>
</evidence>
<evidence type="ECO:0000256" key="12">
    <source>
        <dbReference type="RuleBase" id="RU004253"/>
    </source>
</evidence>
<keyword evidence="15" id="KW-1185">Reference proteome</keyword>
<feature type="binding site" evidence="10">
    <location>
        <position position="108"/>
    </location>
    <ligand>
        <name>4-amino-2-methyl-5-(diphosphooxymethyl)pyrimidine</name>
        <dbReference type="ChEBI" id="CHEBI:57841"/>
    </ligand>
</feature>
<gene>
    <name evidence="10 14" type="primary">thiE</name>
    <name evidence="14" type="ORF">NBH00_00920</name>
</gene>
<comment type="caution">
    <text evidence="10">Lacks conserved residue(s) required for the propagation of feature annotation.</text>
</comment>
<feature type="binding site" evidence="10">
    <location>
        <position position="69"/>
    </location>
    <ligand>
        <name>4-amino-2-methyl-5-(diphosphooxymethyl)pyrimidine</name>
        <dbReference type="ChEBI" id="CHEBI:57841"/>
    </ligand>
</feature>
<keyword evidence="5 10" id="KW-0460">Magnesium</keyword>
<comment type="catalytic activity">
    <reaction evidence="9 10 11">
        <text>2-[(2R,5Z)-2-carboxy-4-methylthiazol-5(2H)-ylidene]ethyl phosphate + 4-amino-2-methyl-5-(diphosphooxymethyl)pyrimidine + 2 H(+) = thiamine phosphate + CO2 + diphosphate</text>
        <dbReference type="Rhea" id="RHEA:47844"/>
        <dbReference type="ChEBI" id="CHEBI:15378"/>
        <dbReference type="ChEBI" id="CHEBI:16526"/>
        <dbReference type="ChEBI" id="CHEBI:33019"/>
        <dbReference type="ChEBI" id="CHEBI:37575"/>
        <dbReference type="ChEBI" id="CHEBI:57841"/>
        <dbReference type="ChEBI" id="CHEBI:62899"/>
        <dbReference type="EC" id="2.5.1.3"/>
    </reaction>
</comment>
<organism evidence="14 15">
    <name type="scientific">Paraconexibacter antarcticus</name>
    <dbReference type="NCBI Taxonomy" id="2949664"/>
    <lineage>
        <taxon>Bacteria</taxon>
        <taxon>Bacillati</taxon>
        <taxon>Actinomycetota</taxon>
        <taxon>Thermoleophilia</taxon>
        <taxon>Solirubrobacterales</taxon>
        <taxon>Paraconexibacteraceae</taxon>
        <taxon>Paraconexibacter</taxon>
    </lineage>
</organism>
<accession>A0ABY5DVV5</accession>
<dbReference type="Gene3D" id="3.20.20.70">
    <property type="entry name" value="Aldolase class I"/>
    <property type="match status" value="1"/>
</dbReference>
<dbReference type="SUPFAM" id="SSF51391">
    <property type="entry name" value="Thiamin phosphate synthase"/>
    <property type="match status" value="1"/>
</dbReference>
<evidence type="ECO:0000256" key="1">
    <source>
        <dbReference type="ARBA" id="ARBA00003814"/>
    </source>
</evidence>
<proteinExistence type="inferred from homology"/>
<evidence type="ECO:0000256" key="4">
    <source>
        <dbReference type="ARBA" id="ARBA00022723"/>
    </source>
</evidence>
<comment type="similarity">
    <text evidence="10 11">Belongs to the thiamine-phosphate synthase family.</text>
</comment>
<evidence type="ECO:0000256" key="11">
    <source>
        <dbReference type="RuleBase" id="RU003826"/>
    </source>
</evidence>
<keyword evidence="3 10" id="KW-0808">Transferase</keyword>
<name>A0ABY5DVV5_9ACTN</name>
<sequence length="223" mass="22265">MDRRAQLGAARLYLVTGAIAPARLRAALASGVDVVQLRIKDPAGDDELLREAAVVRAACAEAGALFVLNDRPDLVAAAGADGVHVGQDDIAVAAARALVGPDRLVGLSTHSPAQIDAAHVAAGGVDYIGVGPVHATPTKPGRDAVGLELVRHAAARATLPFFAIGGIDAGNAAAVRAAGAARIAVVRAITEAEDPAAAARALRAAVLAPADRPARPEAPVGLA</sequence>
<dbReference type="PANTHER" id="PTHR20857:SF15">
    <property type="entry name" value="THIAMINE-PHOSPHATE SYNTHASE"/>
    <property type="match status" value="1"/>
</dbReference>
<reference evidence="14 15" key="1">
    <citation type="submission" date="2022-06" db="EMBL/GenBank/DDBJ databases">
        <title>Paraconexibacter antarcticus.</title>
        <authorList>
            <person name="Kim C.S."/>
        </authorList>
    </citation>
    <scope>NUCLEOTIDE SEQUENCE [LARGE SCALE GENOMIC DNA]</scope>
    <source>
        <strain evidence="14 15">02-257</strain>
    </source>
</reference>
<dbReference type="EC" id="2.5.1.3" evidence="10"/>